<dbReference type="PANTHER" id="PTHR30146">
    <property type="entry name" value="LACI-RELATED TRANSCRIPTIONAL REPRESSOR"/>
    <property type="match status" value="1"/>
</dbReference>
<feature type="domain" description="HTH lacI-type" evidence="5">
    <location>
        <begin position="4"/>
        <end position="58"/>
    </location>
</feature>
<dbReference type="EMBL" id="BONJ01000001">
    <property type="protein sequence ID" value="GIG12015.1"/>
    <property type="molecule type" value="Genomic_DNA"/>
</dbReference>
<dbReference type="Gene3D" id="3.40.50.2300">
    <property type="match status" value="2"/>
</dbReference>
<dbReference type="GO" id="GO:0000976">
    <property type="term" value="F:transcription cis-regulatory region binding"/>
    <property type="evidence" value="ECO:0007669"/>
    <property type="project" value="TreeGrafter"/>
</dbReference>
<dbReference type="PROSITE" id="PS00356">
    <property type="entry name" value="HTH_LACI_1"/>
    <property type="match status" value="1"/>
</dbReference>
<dbReference type="InterPro" id="IPR010982">
    <property type="entry name" value="Lambda_DNA-bd_dom_sf"/>
</dbReference>
<comment type="caution">
    <text evidence="6">The sequence shown here is derived from an EMBL/GenBank/DDBJ whole genome shotgun (WGS) entry which is preliminary data.</text>
</comment>
<dbReference type="Pfam" id="PF13377">
    <property type="entry name" value="Peripla_BP_3"/>
    <property type="match status" value="1"/>
</dbReference>
<proteinExistence type="predicted"/>
<dbReference type="InterPro" id="IPR028082">
    <property type="entry name" value="Peripla_BP_I"/>
</dbReference>
<dbReference type="SMART" id="SM00354">
    <property type="entry name" value="HTH_LACI"/>
    <property type="match status" value="1"/>
</dbReference>
<evidence type="ECO:0000256" key="1">
    <source>
        <dbReference type="ARBA" id="ARBA00023015"/>
    </source>
</evidence>
<evidence type="ECO:0000313" key="7">
    <source>
        <dbReference type="Proteomes" id="UP000660339"/>
    </source>
</evidence>
<dbReference type="PROSITE" id="PS50932">
    <property type="entry name" value="HTH_LACI_2"/>
    <property type="match status" value="1"/>
</dbReference>
<keyword evidence="1" id="KW-0805">Transcription regulation</keyword>
<keyword evidence="3" id="KW-0804">Transcription</keyword>
<dbReference type="CDD" id="cd01392">
    <property type="entry name" value="HTH_LacI"/>
    <property type="match status" value="1"/>
</dbReference>
<dbReference type="Gene3D" id="1.10.260.40">
    <property type="entry name" value="lambda repressor-like DNA-binding domains"/>
    <property type="match status" value="1"/>
</dbReference>
<evidence type="ECO:0000259" key="5">
    <source>
        <dbReference type="PROSITE" id="PS50932"/>
    </source>
</evidence>
<dbReference type="RefSeq" id="WP_166380420.1">
    <property type="nucleotide sequence ID" value="NZ_BAAATT010000011.1"/>
</dbReference>
<evidence type="ECO:0000256" key="3">
    <source>
        <dbReference type="ARBA" id="ARBA00023163"/>
    </source>
</evidence>
<dbReference type="InterPro" id="IPR000843">
    <property type="entry name" value="HTH_LacI"/>
</dbReference>
<feature type="compositionally biased region" description="Basic residues" evidence="4">
    <location>
        <begin position="345"/>
        <end position="355"/>
    </location>
</feature>
<dbReference type="Proteomes" id="UP000660339">
    <property type="component" value="Unassembled WGS sequence"/>
</dbReference>
<keyword evidence="7" id="KW-1185">Reference proteome</keyword>
<sequence>MKRPTIADVAKAAGVSKGAVSYALNGQPGVSDTTRRRILAAAETLGFRANSAARALAGAPSNVVGLTLHRPAKTLGVEPFFMELVSGLEAELSTHSYALLLQMVSGSDQEIAVYQRWWSDRSVDGVLVCDVRDGDPRIEALTRMGLPAVVIGPPAASGTLASIWSDDGVSLVEAVEYLAALGHRRIARVGGLPELSHTAIRTQTFTRLAEQLQLQTVTVCTDYTGEDGARATRRLLSSPQRPTALIYDNDIMAIAGLAVAAEMGLTVPADLSIIAWDDSPICRLVHPPLTALTRDISAYGTHAARLLLAAIDGKPVTDVHDEPAHLSPRGSTAAPPADAQPSRQAPRRRATRQAA</sequence>
<dbReference type="InterPro" id="IPR046335">
    <property type="entry name" value="LacI/GalR-like_sensor"/>
</dbReference>
<dbReference type="AlphaFoldDB" id="A0A8J3LG32"/>
<name>A0A8J3LG32_9ACTN</name>
<dbReference type="CDD" id="cd06267">
    <property type="entry name" value="PBP1_LacI_sugar_binding-like"/>
    <property type="match status" value="1"/>
</dbReference>
<dbReference type="SUPFAM" id="SSF47413">
    <property type="entry name" value="lambda repressor-like DNA-binding domains"/>
    <property type="match status" value="1"/>
</dbReference>
<gene>
    <name evidence="6" type="ORF">Cme02nite_03470</name>
</gene>
<feature type="compositionally biased region" description="Low complexity" evidence="4">
    <location>
        <begin position="333"/>
        <end position="344"/>
    </location>
</feature>
<accession>A0A8J3LG32</accession>
<dbReference type="PANTHER" id="PTHR30146:SF155">
    <property type="entry name" value="ALANINE RACEMASE"/>
    <property type="match status" value="1"/>
</dbReference>
<keyword evidence="2" id="KW-0238">DNA-binding</keyword>
<protein>
    <submittedName>
        <fullName evidence="6">LacI family transcriptional regulator</fullName>
    </submittedName>
</protein>
<organism evidence="6 7">
    <name type="scientific">Catellatospora methionotrophica</name>
    <dbReference type="NCBI Taxonomy" id="121620"/>
    <lineage>
        <taxon>Bacteria</taxon>
        <taxon>Bacillati</taxon>
        <taxon>Actinomycetota</taxon>
        <taxon>Actinomycetes</taxon>
        <taxon>Micromonosporales</taxon>
        <taxon>Micromonosporaceae</taxon>
        <taxon>Catellatospora</taxon>
    </lineage>
</organism>
<evidence type="ECO:0000256" key="2">
    <source>
        <dbReference type="ARBA" id="ARBA00023125"/>
    </source>
</evidence>
<dbReference type="GO" id="GO:0003700">
    <property type="term" value="F:DNA-binding transcription factor activity"/>
    <property type="evidence" value="ECO:0007669"/>
    <property type="project" value="TreeGrafter"/>
</dbReference>
<reference evidence="6" key="1">
    <citation type="submission" date="2021-01" db="EMBL/GenBank/DDBJ databases">
        <title>Whole genome shotgun sequence of Catellatospora methionotrophica NBRC 14553.</title>
        <authorList>
            <person name="Komaki H."/>
            <person name="Tamura T."/>
        </authorList>
    </citation>
    <scope>NUCLEOTIDE SEQUENCE</scope>
    <source>
        <strain evidence="6">NBRC 14553</strain>
    </source>
</reference>
<dbReference type="Pfam" id="PF00356">
    <property type="entry name" value="LacI"/>
    <property type="match status" value="1"/>
</dbReference>
<dbReference type="SUPFAM" id="SSF53822">
    <property type="entry name" value="Periplasmic binding protein-like I"/>
    <property type="match status" value="1"/>
</dbReference>
<evidence type="ECO:0000313" key="6">
    <source>
        <dbReference type="EMBL" id="GIG12015.1"/>
    </source>
</evidence>
<evidence type="ECO:0000256" key="4">
    <source>
        <dbReference type="SAM" id="MobiDB-lite"/>
    </source>
</evidence>
<feature type="region of interest" description="Disordered" evidence="4">
    <location>
        <begin position="318"/>
        <end position="355"/>
    </location>
</feature>